<reference evidence="1" key="1">
    <citation type="submission" date="2022-08" db="EMBL/GenBank/DDBJ databases">
        <authorList>
            <person name="Kallberg Y."/>
            <person name="Tangrot J."/>
            <person name="Rosling A."/>
        </authorList>
    </citation>
    <scope>NUCLEOTIDE SEQUENCE</scope>
    <source>
        <strain evidence="1">Wild A</strain>
    </source>
</reference>
<feature type="non-terminal residue" evidence="1">
    <location>
        <position position="142"/>
    </location>
</feature>
<dbReference type="AlphaFoldDB" id="A0A9W4X1B4"/>
<comment type="caution">
    <text evidence="1">The sequence shown here is derived from an EMBL/GenBank/DDBJ whole genome shotgun (WGS) entry which is preliminary data.</text>
</comment>
<evidence type="ECO:0000313" key="2">
    <source>
        <dbReference type="Proteomes" id="UP001153678"/>
    </source>
</evidence>
<organism evidence="1 2">
    <name type="scientific">Funneliformis geosporum</name>
    <dbReference type="NCBI Taxonomy" id="1117311"/>
    <lineage>
        <taxon>Eukaryota</taxon>
        <taxon>Fungi</taxon>
        <taxon>Fungi incertae sedis</taxon>
        <taxon>Mucoromycota</taxon>
        <taxon>Glomeromycotina</taxon>
        <taxon>Glomeromycetes</taxon>
        <taxon>Glomerales</taxon>
        <taxon>Glomeraceae</taxon>
        <taxon>Funneliformis</taxon>
    </lineage>
</organism>
<evidence type="ECO:0000313" key="1">
    <source>
        <dbReference type="EMBL" id="CAI2194775.1"/>
    </source>
</evidence>
<dbReference type="EMBL" id="CAMKVN010011407">
    <property type="protein sequence ID" value="CAI2194775.1"/>
    <property type="molecule type" value="Genomic_DNA"/>
</dbReference>
<dbReference type="OrthoDB" id="2437236at2759"/>
<accession>A0A9W4X1B4</accession>
<keyword evidence="2" id="KW-1185">Reference proteome</keyword>
<gene>
    <name evidence="1" type="ORF">FWILDA_LOCUS16745</name>
</gene>
<name>A0A9W4X1B4_9GLOM</name>
<sequence>MKENETRFVKLEQSDKEKAELIAELNCDVGKIKQEQIAINVSVQDGISSHVISENLENLEETVTNLSRSDYVYTNTSKVSGLEQNDETDVVDTSQIIVQGLIQELIQNQCEVTCQTDSISSDDKINKSCIQDMENLISDFAE</sequence>
<protein>
    <submittedName>
        <fullName evidence="1">3857_t:CDS:1</fullName>
    </submittedName>
</protein>
<dbReference type="Proteomes" id="UP001153678">
    <property type="component" value="Unassembled WGS sequence"/>
</dbReference>
<proteinExistence type="predicted"/>